<feature type="compositionally biased region" description="Polar residues" evidence="1">
    <location>
        <begin position="19"/>
        <end position="34"/>
    </location>
</feature>
<proteinExistence type="predicted"/>
<dbReference type="WBParaSite" id="ASIM_0000304201-mRNA-1">
    <property type="protein sequence ID" value="ASIM_0000304201-mRNA-1"/>
    <property type="gene ID" value="ASIM_0000304201"/>
</dbReference>
<reference evidence="2" key="1">
    <citation type="submission" date="2017-02" db="UniProtKB">
        <authorList>
            <consortium name="WormBaseParasite"/>
        </authorList>
    </citation>
    <scope>IDENTIFICATION</scope>
</reference>
<accession>A0A0M3J658</accession>
<feature type="compositionally biased region" description="Basic and acidic residues" evidence="1">
    <location>
        <begin position="61"/>
        <end position="89"/>
    </location>
</feature>
<feature type="compositionally biased region" description="Basic and acidic residues" evidence="1">
    <location>
        <begin position="101"/>
        <end position="111"/>
    </location>
</feature>
<protein>
    <submittedName>
        <fullName evidence="2">Thrombospondin-related adhesive protein</fullName>
    </submittedName>
</protein>
<feature type="compositionally biased region" description="Basic and acidic residues" evidence="1">
    <location>
        <begin position="184"/>
        <end position="203"/>
    </location>
</feature>
<feature type="region of interest" description="Disordered" evidence="1">
    <location>
        <begin position="1"/>
        <end position="120"/>
    </location>
</feature>
<sequence>LDAHPHRPSYTELSPGHDPTSTDLYTTHSSSHTSAPGYDNGELISGIGSNYHYDQHQSAQLHDENSHDNSGHTDDSGYHFHEKTPHETIESQQHFEQNESMAEHHYDESKPMKTKSFLDDDDDNEDVVKAAPRFVDAGDNNVTQKTDSTLPELGGLYSFHSNKESEERDTYNNFSNNTHEEHDRFNAHELDHNRNKTYEENKLGDTNGNDENQRLYGSGKDRDENIEVCTMSFIF</sequence>
<feature type="region of interest" description="Disordered" evidence="1">
    <location>
        <begin position="184"/>
        <end position="219"/>
    </location>
</feature>
<name>A0A0M3J658_ANISI</name>
<dbReference type="AlphaFoldDB" id="A0A0M3J658"/>
<organism evidence="2">
    <name type="scientific">Anisakis simplex</name>
    <name type="common">Herring worm</name>
    <dbReference type="NCBI Taxonomy" id="6269"/>
    <lineage>
        <taxon>Eukaryota</taxon>
        <taxon>Metazoa</taxon>
        <taxon>Ecdysozoa</taxon>
        <taxon>Nematoda</taxon>
        <taxon>Chromadorea</taxon>
        <taxon>Rhabditida</taxon>
        <taxon>Spirurina</taxon>
        <taxon>Ascaridomorpha</taxon>
        <taxon>Ascaridoidea</taxon>
        <taxon>Anisakidae</taxon>
        <taxon>Anisakis</taxon>
        <taxon>Anisakis simplex complex</taxon>
    </lineage>
</organism>
<feature type="compositionally biased region" description="Polar residues" evidence="1">
    <location>
        <begin position="90"/>
        <end position="100"/>
    </location>
</feature>
<evidence type="ECO:0000256" key="1">
    <source>
        <dbReference type="SAM" id="MobiDB-lite"/>
    </source>
</evidence>
<evidence type="ECO:0000313" key="2">
    <source>
        <dbReference type="WBParaSite" id="ASIM_0000304201-mRNA-1"/>
    </source>
</evidence>